<dbReference type="PANTHER" id="PTHR34075:SF5">
    <property type="entry name" value="BLR3430 PROTEIN"/>
    <property type="match status" value="1"/>
</dbReference>
<dbReference type="Pfam" id="PF12172">
    <property type="entry name" value="zf-ChsH2"/>
    <property type="match status" value="1"/>
</dbReference>
<feature type="domain" description="ChsH2 C-terminal OB-fold" evidence="1">
    <location>
        <begin position="53"/>
        <end position="115"/>
    </location>
</feature>
<evidence type="ECO:0000259" key="1">
    <source>
        <dbReference type="Pfam" id="PF01796"/>
    </source>
</evidence>
<organism evidence="3 4">
    <name type="scientific">Thermogymnomonas acidicola</name>
    <dbReference type="NCBI Taxonomy" id="399579"/>
    <lineage>
        <taxon>Archaea</taxon>
        <taxon>Methanobacteriati</taxon>
        <taxon>Thermoplasmatota</taxon>
        <taxon>Thermoplasmata</taxon>
        <taxon>Thermoplasmatales</taxon>
        <taxon>Thermogymnomonas</taxon>
    </lineage>
</organism>
<dbReference type="Pfam" id="PF01796">
    <property type="entry name" value="OB_ChsH2_C"/>
    <property type="match status" value="1"/>
</dbReference>
<dbReference type="InterPro" id="IPR012340">
    <property type="entry name" value="NA-bd_OB-fold"/>
</dbReference>
<evidence type="ECO:0000313" key="4">
    <source>
        <dbReference type="Proteomes" id="UP000632195"/>
    </source>
</evidence>
<name>A0AA37BQR8_9ARCH</name>
<dbReference type="PANTHER" id="PTHR34075">
    <property type="entry name" value="BLR3430 PROTEIN"/>
    <property type="match status" value="1"/>
</dbReference>
<protein>
    <submittedName>
        <fullName evidence="3">Transcriptional regulator</fullName>
    </submittedName>
</protein>
<dbReference type="SUPFAM" id="SSF50249">
    <property type="entry name" value="Nucleic acid-binding proteins"/>
    <property type="match status" value="1"/>
</dbReference>
<dbReference type="InterPro" id="IPR052513">
    <property type="entry name" value="Thioester_dehydratase-like"/>
</dbReference>
<dbReference type="Gene3D" id="6.10.30.10">
    <property type="match status" value="1"/>
</dbReference>
<dbReference type="InterPro" id="IPR022002">
    <property type="entry name" value="ChsH2_Znr"/>
</dbReference>
<proteinExistence type="predicted"/>
<feature type="domain" description="ChsH2 rubredoxin-like zinc ribbon" evidence="2">
    <location>
        <begin position="16"/>
        <end position="44"/>
    </location>
</feature>
<reference evidence="3" key="1">
    <citation type="journal article" date="2014" name="Int. J. Syst. Evol. Microbiol.">
        <title>Complete genome sequence of Corynebacterium casei LMG S-19264T (=DSM 44701T), isolated from a smear-ripened cheese.</title>
        <authorList>
            <consortium name="US DOE Joint Genome Institute (JGI-PGF)"/>
            <person name="Walter F."/>
            <person name="Albersmeier A."/>
            <person name="Kalinowski J."/>
            <person name="Ruckert C."/>
        </authorList>
    </citation>
    <scope>NUCLEOTIDE SEQUENCE</scope>
    <source>
        <strain evidence="3">JCM 13583</strain>
    </source>
</reference>
<dbReference type="EMBL" id="BMNY01000001">
    <property type="protein sequence ID" value="GGM71307.1"/>
    <property type="molecule type" value="Genomic_DNA"/>
</dbReference>
<reference evidence="3" key="2">
    <citation type="submission" date="2022-09" db="EMBL/GenBank/DDBJ databases">
        <authorList>
            <person name="Sun Q."/>
            <person name="Ohkuma M."/>
        </authorList>
    </citation>
    <scope>NUCLEOTIDE SEQUENCE</scope>
    <source>
        <strain evidence="3">JCM 13583</strain>
    </source>
</reference>
<dbReference type="InterPro" id="IPR002878">
    <property type="entry name" value="ChsH2_C"/>
</dbReference>
<evidence type="ECO:0000259" key="2">
    <source>
        <dbReference type="Pfam" id="PF12172"/>
    </source>
</evidence>
<dbReference type="Proteomes" id="UP000632195">
    <property type="component" value="Unassembled WGS sequence"/>
</dbReference>
<accession>A0AA37BQR8</accession>
<dbReference type="AlphaFoldDB" id="A0AA37BQR8"/>
<keyword evidence="4" id="KW-1185">Reference proteome</keyword>
<evidence type="ECO:0000313" key="3">
    <source>
        <dbReference type="EMBL" id="GGM71307.1"/>
    </source>
</evidence>
<comment type="caution">
    <text evidence="3">The sequence shown here is derived from an EMBL/GenBank/DDBJ whole genome shotgun (WGS) entry which is preliminary data.</text>
</comment>
<sequence length="135" mass="15317">MSMGQVSRIWRESEHRYRLTGRRCGNCGRTYFPPRDVCPVCHRESIGKMEPLELSGDGEIVSFTVVHEAPPAFQRQKPYILAVIRLDEGPCLTGQIVDCDPGDVQIGSRVRSVFRRISQEGESGIIHYGYKFTLM</sequence>
<gene>
    <name evidence="3" type="ORF">GCM10007108_06800</name>
</gene>